<feature type="signal peptide" evidence="2">
    <location>
        <begin position="1"/>
        <end position="16"/>
    </location>
</feature>
<feature type="region of interest" description="Disordered" evidence="1">
    <location>
        <begin position="23"/>
        <end position="52"/>
    </location>
</feature>
<reference evidence="3 4" key="1">
    <citation type="journal article" date="2014" name="Genome Biol. Evol.">
        <title>Comparative genomics and transcriptomics analyses reveal divergent lifestyle features of nematode endoparasitic fungus Hirsutella minnesotensis.</title>
        <authorList>
            <person name="Lai Y."/>
            <person name="Liu K."/>
            <person name="Zhang X."/>
            <person name="Zhang X."/>
            <person name="Li K."/>
            <person name="Wang N."/>
            <person name="Shu C."/>
            <person name="Wu Y."/>
            <person name="Wang C."/>
            <person name="Bushley K.E."/>
            <person name="Xiang M."/>
            <person name="Liu X."/>
        </authorList>
    </citation>
    <scope>NUCLEOTIDE SEQUENCE [LARGE SCALE GENOMIC DNA]</scope>
    <source>
        <strain evidence="3 4">3608</strain>
    </source>
</reference>
<feature type="chain" id="PRO_5002526536" evidence="2">
    <location>
        <begin position="17"/>
        <end position="153"/>
    </location>
</feature>
<evidence type="ECO:0000256" key="1">
    <source>
        <dbReference type="SAM" id="MobiDB-lite"/>
    </source>
</evidence>
<evidence type="ECO:0000313" key="3">
    <source>
        <dbReference type="EMBL" id="KJZ71279.1"/>
    </source>
</evidence>
<organism evidence="3 4">
    <name type="scientific">Hirsutella minnesotensis 3608</name>
    <dbReference type="NCBI Taxonomy" id="1043627"/>
    <lineage>
        <taxon>Eukaryota</taxon>
        <taxon>Fungi</taxon>
        <taxon>Dikarya</taxon>
        <taxon>Ascomycota</taxon>
        <taxon>Pezizomycotina</taxon>
        <taxon>Sordariomycetes</taxon>
        <taxon>Hypocreomycetidae</taxon>
        <taxon>Hypocreales</taxon>
        <taxon>Ophiocordycipitaceae</taxon>
        <taxon>Hirsutella</taxon>
    </lineage>
</organism>
<name>A0A0F8A363_9HYPO</name>
<proteinExistence type="predicted"/>
<dbReference type="Proteomes" id="UP000054481">
    <property type="component" value="Unassembled WGS sequence"/>
</dbReference>
<keyword evidence="4" id="KW-1185">Reference proteome</keyword>
<feature type="compositionally biased region" description="Low complexity" evidence="1">
    <location>
        <begin position="30"/>
        <end position="40"/>
    </location>
</feature>
<keyword evidence="2" id="KW-0732">Signal</keyword>
<dbReference type="EMBL" id="KQ030581">
    <property type="protein sequence ID" value="KJZ71279.1"/>
    <property type="molecule type" value="Genomic_DNA"/>
</dbReference>
<sequence>MNLLWITIAALAVARPDVITPASPSPPLSASPTPASVSASEHGPAPPAASADSAGPICECGYTYCASVLLNMKKAWNEKQLTEAYCKTPGSACSKGKPETDVNSALYLCLCEDGNQRVGNKLHLLCGCDKCLVVGPDYRGRCESPCHAGSGGK</sequence>
<dbReference type="AlphaFoldDB" id="A0A0F8A363"/>
<accession>A0A0F8A363</accession>
<gene>
    <name evidence="3" type="ORF">HIM_09352</name>
</gene>
<evidence type="ECO:0000256" key="2">
    <source>
        <dbReference type="SAM" id="SignalP"/>
    </source>
</evidence>
<protein>
    <submittedName>
        <fullName evidence="3">Uncharacterized protein</fullName>
    </submittedName>
</protein>
<evidence type="ECO:0000313" key="4">
    <source>
        <dbReference type="Proteomes" id="UP000054481"/>
    </source>
</evidence>
<dbReference type="OrthoDB" id="4867494at2759"/>